<evidence type="ECO:0000313" key="1">
    <source>
        <dbReference type="EMBL" id="KAI0039267.1"/>
    </source>
</evidence>
<evidence type="ECO:0000313" key="2">
    <source>
        <dbReference type="Proteomes" id="UP000814033"/>
    </source>
</evidence>
<dbReference type="EMBL" id="MU276329">
    <property type="protein sequence ID" value="KAI0039267.1"/>
    <property type="molecule type" value="Genomic_DNA"/>
</dbReference>
<organism evidence="1 2">
    <name type="scientific">Auriscalpium vulgare</name>
    <dbReference type="NCBI Taxonomy" id="40419"/>
    <lineage>
        <taxon>Eukaryota</taxon>
        <taxon>Fungi</taxon>
        <taxon>Dikarya</taxon>
        <taxon>Basidiomycota</taxon>
        <taxon>Agaricomycotina</taxon>
        <taxon>Agaricomycetes</taxon>
        <taxon>Russulales</taxon>
        <taxon>Auriscalpiaceae</taxon>
        <taxon>Auriscalpium</taxon>
    </lineage>
</organism>
<protein>
    <submittedName>
        <fullName evidence="1">Uncharacterized protein</fullName>
    </submittedName>
</protein>
<dbReference type="Proteomes" id="UP000814033">
    <property type="component" value="Unassembled WGS sequence"/>
</dbReference>
<sequence>MSEKGGFSSSSYGDYTYLAIGMNIQGNHYCKRDYGNGSNAYHYSNRDGSYYYSNPDGSTYFNNGKGYERYTSPSGNTTGN</sequence>
<proteinExistence type="predicted"/>
<reference evidence="1" key="1">
    <citation type="submission" date="2021-02" db="EMBL/GenBank/DDBJ databases">
        <authorList>
            <consortium name="DOE Joint Genome Institute"/>
            <person name="Ahrendt S."/>
            <person name="Looney B.P."/>
            <person name="Miyauchi S."/>
            <person name="Morin E."/>
            <person name="Drula E."/>
            <person name="Courty P.E."/>
            <person name="Chicoki N."/>
            <person name="Fauchery L."/>
            <person name="Kohler A."/>
            <person name="Kuo A."/>
            <person name="Labutti K."/>
            <person name="Pangilinan J."/>
            <person name="Lipzen A."/>
            <person name="Riley R."/>
            <person name="Andreopoulos W."/>
            <person name="He G."/>
            <person name="Johnson J."/>
            <person name="Barry K.W."/>
            <person name="Grigoriev I.V."/>
            <person name="Nagy L."/>
            <person name="Hibbett D."/>
            <person name="Henrissat B."/>
            <person name="Matheny P.B."/>
            <person name="Labbe J."/>
            <person name="Martin F."/>
        </authorList>
    </citation>
    <scope>NUCLEOTIDE SEQUENCE</scope>
    <source>
        <strain evidence="1">FP105234-sp</strain>
    </source>
</reference>
<keyword evidence="2" id="KW-1185">Reference proteome</keyword>
<comment type="caution">
    <text evidence="1">The sequence shown here is derived from an EMBL/GenBank/DDBJ whole genome shotgun (WGS) entry which is preliminary data.</text>
</comment>
<name>A0ACB8R5X1_9AGAM</name>
<gene>
    <name evidence="1" type="ORF">FA95DRAFT_1042549</name>
</gene>
<accession>A0ACB8R5X1</accession>
<reference evidence="1" key="2">
    <citation type="journal article" date="2022" name="New Phytol.">
        <title>Evolutionary transition to the ectomycorrhizal habit in the genomes of a hyperdiverse lineage of mushroom-forming fungi.</title>
        <authorList>
            <person name="Looney B."/>
            <person name="Miyauchi S."/>
            <person name="Morin E."/>
            <person name="Drula E."/>
            <person name="Courty P.E."/>
            <person name="Kohler A."/>
            <person name="Kuo A."/>
            <person name="LaButti K."/>
            <person name="Pangilinan J."/>
            <person name="Lipzen A."/>
            <person name="Riley R."/>
            <person name="Andreopoulos W."/>
            <person name="He G."/>
            <person name="Johnson J."/>
            <person name="Nolan M."/>
            <person name="Tritt A."/>
            <person name="Barry K.W."/>
            <person name="Grigoriev I.V."/>
            <person name="Nagy L.G."/>
            <person name="Hibbett D."/>
            <person name="Henrissat B."/>
            <person name="Matheny P.B."/>
            <person name="Labbe J."/>
            <person name="Martin F.M."/>
        </authorList>
    </citation>
    <scope>NUCLEOTIDE SEQUENCE</scope>
    <source>
        <strain evidence="1">FP105234-sp</strain>
    </source>
</reference>